<evidence type="ECO:0000256" key="1">
    <source>
        <dbReference type="SAM" id="Coils"/>
    </source>
</evidence>
<sequence>MSNTSDDGETLGGCGTGPSALAKLINPEPPAPDLMSMLPLMLEEDAISREPIPDGTRDQQIILKQVKSAIRNTNRLAAAKTEDANLRLERQAYVHRISQLSEVASRASSDLLREAIEKEQAATRRSENLEKEVESLKETRTKLNAELEQLRTMVTNATTLSENLEKARSDFAGESSLQEQTLTLRERLARKDGRIQNLESTVERLRGELAAAHTDLKVSANIIEQRDSALETAKRISYLRRIYVAVADLKEAHREAQEPEERARLALAITELEEGGRDFNRDILPNVDVKEQTRDDLGVYNYGIEWAIRREAMEGGPAEYST</sequence>
<reference evidence="3" key="1">
    <citation type="journal article" date="2020" name="Stud. Mycol.">
        <title>101 Dothideomycetes genomes: a test case for predicting lifestyles and emergence of pathogens.</title>
        <authorList>
            <person name="Haridas S."/>
            <person name="Albert R."/>
            <person name="Binder M."/>
            <person name="Bloem J."/>
            <person name="Labutti K."/>
            <person name="Salamov A."/>
            <person name="Andreopoulos B."/>
            <person name="Baker S."/>
            <person name="Barry K."/>
            <person name="Bills G."/>
            <person name="Bluhm B."/>
            <person name="Cannon C."/>
            <person name="Castanera R."/>
            <person name="Culley D."/>
            <person name="Daum C."/>
            <person name="Ezra D."/>
            <person name="Gonzalez J."/>
            <person name="Henrissat B."/>
            <person name="Kuo A."/>
            <person name="Liang C."/>
            <person name="Lipzen A."/>
            <person name="Lutzoni F."/>
            <person name="Magnuson J."/>
            <person name="Mondo S."/>
            <person name="Nolan M."/>
            <person name="Ohm R."/>
            <person name="Pangilinan J."/>
            <person name="Park H.-J."/>
            <person name="Ramirez L."/>
            <person name="Alfaro M."/>
            <person name="Sun H."/>
            <person name="Tritt A."/>
            <person name="Yoshinaga Y."/>
            <person name="Zwiers L.-H."/>
            <person name="Turgeon B."/>
            <person name="Goodwin S."/>
            <person name="Spatafora J."/>
            <person name="Crous P."/>
            <person name="Grigoriev I."/>
        </authorList>
    </citation>
    <scope>NUCLEOTIDE SEQUENCE</scope>
    <source>
        <strain evidence="3">CBS 121410</strain>
    </source>
</reference>
<organism evidence="3 4">
    <name type="scientific">Saccharata proteae CBS 121410</name>
    <dbReference type="NCBI Taxonomy" id="1314787"/>
    <lineage>
        <taxon>Eukaryota</taxon>
        <taxon>Fungi</taxon>
        <taxon>Dikarya</taxon>
        <taxon>Ascomycota</taxon>
        <taxon>Pezizomycotina</taxon>
        <taxon>Dothideomycetes</taxon>
        <taxon>Dothideomycetes incertae sedis</taxon>
        <taxon>Botryosphaeriales</taxon>
        <taxon>Saccharataceae</taxon>
        <taxon>Saccharata</taxon>
    </lineage>
</organism>
<comment type="caution">
    <text evidence="3">The sequence shown here is derived from an EMBL/GenBank/DDBJ whole genome shotgun (WGS) entry which is preliminary data.</text>
</comment>
<proteinExistence type="predicted"/>
<accession>A0A9P4LWX4</accession>
<evidence type="ECO:0000313" key="4">
    <source>
        <dbReference type="Proteomes" id="UP000799776"/>
    </source>
</evidence>
<protein>
    <submittedName>
        <fullName evidence="3">Uncharacterized protein</fullName>
    </submittedName>
</protein>
<dbReference type="Proteomes" id="UP000799776">
    <property type="component" value="Unassembled WGS sequence"/>
</dbReference>
<keyword evidence="4" id="KW-1185">Reference proteome</keyword>
<dbReference type="AlphaFoldDB" id="A0A9P4LWX4"/>
<dbReference type="EMBL" id="ML978721">
    <property type="protein sequence ID" value="KAF2087029.1"/>
    <property type="molecule type" value="Genomic_DNA"/>
</dbReference>
<evidence type="ECO:0000256" key="2">
    <source>
        <dbReference type="SAM" id="MobiDB-lite"/>
    </source>
</evidence>
<name>A0A9P4LWX4_9PEZI</name>
<evidence type="ECO:0000313" key="3">
    <source>
        <dbReference type="EMBL" id="KAF2087029.1"/>
    </source>
</evidence>
<gene>
    <name evidence="3" type="ORF">K490DRAFT_65897</name>
</gene>
<feature type="region of interest" description="Disordered" evidence="2">
    <location>
        <begin position="1"/>
        <end position="28"/>
    </location>
</feature>
<keyword evidence="1" id="KW-0175">Coiled coil</keyword>
<feature type="coiled-coil region" evidence="1">
    <location>
        <begin position="112"/>
        <end position="215"/>
    </location>
</feature>